<sequence length="166" mass="17902">MSDRRHGDGITGIALPARPFFAGLAADHAAALRAVAAPASYRAGARIFAEGGRADRFWLLEAGSVALDLQVPGRGAVVLETLPAGTVLGWSWLQPPYRWHFGAVARSAVESLRFDAPAVLRLCESEPSFGYAVMKLFVPVVIDRLQAGRLRLLDLYGPPGRREARP</sequence>
<dbReference type="InterPro" id="IPR018490">
    <property type="entry name" value="cNMP-bd_dom_sf"/>
</dbReference>
<dbReference type="Pfam" id="PF00027">
    <property type="entry name" value="cNMP_binding"/>
    <property type="match status" value="1"/>
</dbReference>
<dbReference type="EMBL" id="PVZG01000019">
    <property type="protein sequence ID" value="PRY21608.1"/>
    <property type="molecule type" value="Genomic_DNA"/>
</dbReference>
<gene>
    <name evidence="2" type="ORF">CLV70_11929</name>
</gene>
<name>A0A2T0RKC5_9ACTN</name>
<dbReference type="Proteomes" id="UP000239209">
    <property type="component" value="Unassembled WGS sequence"/>
</dbReference>
<reference evidence="2 3" key="1">
    <citation type="submission" date="2018-03" db="EMBL/GenBank/DDBJ databases">
        <title>Genomic Encyclopedia of Archaeal and Bacterial Type Strains, Phase II (KMG-II): from individual species to whole genera.</title>
        <authorList>
            <person name="Goeker M."/>
        </authorList>
    </citation>
    <scope>NUCLEOTIDE SEQUENCE [LARGE SCALE GENOMIC DNA]</scope>
    <source>
        <strain evidence="2 3">DSM 45348</strain>
    </source>
</reference>
<dbReference type="AlphaFoldDB" id="A0A2T0RKC5"/>
<dbReference type="InterPro" id="IPR000595">
    <property type="entry name" value="cNMP-bd_dom"/>
</dbReference>
<evidence type="ECO:0000313" key="3">
    <source>
        <dbReference type="Proteomes" id="UP000239209"/>
    </source>
</evidence>
<organism evidence="2 3">
    <name type="scientific">Pseudosporangium ferrugineum</name>
    <dbReference type="NCBI Taxonomy" id="439699"/>
    <lineage>
        <taxon>Bacteria</taxon>
        <taxon>Bacillati</taxon>
        <taxon>Actinomycetota</taxon>
        <taxon>Actinomycetes</taxon>
        <taxon>Micromonosporales</taxon>
        <taxon>Micromonosporaceae</taxon>
        <taxon>Pseudosporangium</taxon>
    </lineage>
</organism>
<dbReference type="PROSITE" id="PS50042">
    <property type="entry name" value="CNMP_BINDING_3"/>
    <property type="match status" value="1"/>
</dbReference>
<accession>A0A2T0RKC5</accession>
<comment type="caution">
    <text evidence="2">The sequence shown here is derived from an EMBL/GenBank/DDBJ whole genome shotgun (WGS) entry which is preliminary data.</text>
</comment>
<dbReference type="InterPro" id="IPR014710">
    <property type="entry name" value="RmlC-like_jellyroll"/>
</dbReference>
<proteinExistence type="predicted"/>
<evidence type="ECO:0000259" key="1">
    <source>
        <dbReference type="PROSITE" id="PS50042"/>
    </source>
</evidence>
<feature type="domain" description="Cyclic nucleotide-binding" evidence="1">
    <location>
        <begin position="20"/>
        <end position="89"/>
    </location>
</feature>
<dbReference type="OrthoDB" id="290916at2"/>
<keyword evidence="3" id="KW-1185">Reference proteome</keyword>
<dbReference type="Gene3D" id="2.60.120.10">
    <property type="entry name" value="Jelly Rolls"/>
    <property type="match status" value="1"/>
</dbReference>
<dbReference type="SUPFAM" id="SSF51206">
    <property type="entry name" value="cAMP-binding domain-like"/>
    <property type="match status" value="1"/>
</dbReference>
<dbReference type="CDD" id="cd00038">
    <property type="entry name" value="CAP_ED"/>
    <property type="match status" value="1"/>
</dbReference>
<protein>
    <submittedName>
        <fullName evidence="2">Cyclic nucleotide-binding domain-containing protein</fullName>
    </submittedName>
</protein>
<dbReference type="SMART" id="SM00100">
    <property type="entry name" value="cNMP"/>
    <property type="match status" value="1"/>
</dbReference>
<dbReference type="RefSeq" id="WP_106130148.1">
    <property type="nucleotide sequence ID" value="NZ_PVZG01000019.1"/>
</dbReference>
<evidence type="ECO:0000313" key="2">
    <source>
        <dbReference type="EMBL" id="PRY21608.1"/>
    </source>
</evidence>